<dbReference type="Pfam" id="PF00226">
    <property type="entry name" value="DnaJ"/>
    <property type="match status" value="1"/>
</dbReference>
<keyword evidence="1" id="KW-0175">Coiled coil</keyword>
<dbReference type="Gene3D" id="3.30.70.20">
    <property type="match status" value="1"/>
</dbReference>
<proteinExistence type="predicted"/>
<keyword evidence="3" id="KW-0812">Transmembrane</keyword>
<dbReference type="PANTHER" id="PTHR45295">
    <property type="entry name" value="CHAPERONE PROTEIN DNAJ C76, CHLOROPLASTIC"/>
    <property type="match status" value="1"/>
</dbReference>
<feature type="domain" description="J" evidence="4">
    <location>
        <begin position="66"/>
        <end position="129"/>
    </location>
</feature>
<dbReference type="SMART" id="SM00271">
    <property type="entry name" value="DnaJ"/>
    <property type="match status" value="1"/>
</dbReference>
<evidence type="ECO:0000259" key="4">
    <source>
        <dbReference type="PROSITE" id="PS50076"/>
    </source>
</evidence>
<protein>
    <recommendedName>
        <fullName evidence="4">J domain-containing protein</fullName>
    </recommendedName>
</protein>
<dbReference type="InterPro" id="IPR036869">
    <property type="entry name" value="J_dom_sf"/>
</dbReference>
<reference evidence="5 6" key="1">
    <citation type="submission" date="2022-12" db="EMBL/GenBank/DDBJ databases">
        <title>Chromosome-scale assembly of the Ensete ventricosum genome.</title>
        <authorList>
            <person name="Dussert Y."/>
            <person name="Stocks J."/>
            <person name="Wendawek A."/>
            <person name="Woldeyes F."/>
            <person name="Nichols R.A."/>
            <person name="Borrell J.S."/>
        </authorList>
    </citation>
    <scope>NUCLEOTIDE SEQUENCE [LARGE SCALE GENOMIC DNA]</scope>
    <source>
        <strain evidence="6">cv. Maze</strain>
        <tissue evidence="5">Seeds</tissue>
    </source>
</reference>
<name>A0AAV8PSU0_ENSVE</name>
<dbReference type="GO" id="GO:0005783">
    <property type="term" value="C:endoplasmic reticulum"/>
    <property type="evidence" value="ECO:0007669"/>
    <property type="project" value="UniProtKB-ARBA"/>
</dbReference>
<evidence type="ECO:0000256" key="1">
    <source>
        <dbReference type="SAM" id="Coils"/>
    </source>
</evidence>
<evidence type="ECO:0000256" key="2">
    <source>
        <dbReference type="SAM" id="MobiDB-lite"/>
    </source>
</evidence>
<dbReference type="EMBL" id="JAQQAF010000009">
    <property type="protein sequence ID" value="KAJ8461596.1"/>
    <property type="molecule type" value="Genomic_DNA"/>
</dbReference>
<sequence>MAAVVALFHGAVPPPPPPSFYLNPPPKARNNGHFHSLQFHKHLSYRRTRREASSSSSSSSWATDFDLYELLGIDRCSDQFEIKKAYRTLQKRCHPDIAGPAGHDMAILLNEIYSVLSDPIARGAYDQEQAKLSEFQGYTGKPLYSTWFGPEDEERAVFVDELKCVGCLKCALFASKTFAIESAYGRARVVGQWADPEERIVDAVRTCPVDCISFVERSNLAALEFLMSKQPRGSVRMSAGNAVGTRVSNIFAELTKFQNRYREMKEKASRNESKVHDLRRESRSWAIRGIRSIADWWYWRPPSAATVEAETSLALIPTRSTIPSTDRLQEAAARHKTKAIAGLKGKRPTGSEHGDGDYDDYYWTPITFLPPPSTTAPSTQEPLSGDVPGSEGEEVISAVGINKRSRSAEDLLMGPVMMAVVSAAAVGYKGTETVQMEGGGLKEHIAGSTALGVVNSFELQILLAGVTWFIIGMGVQSLVGAIGSKGVFRR</sequence>
<keyword evidence="3" id="KW-0472">Membrane</keyword>
<dbReference type="Pfam" id="PF13370">
    <property type="entry name" value="Fer4_13"/>
    <property type="match status" value="1"/>
</dbReference>
<dbReference type="SUPFAM" id="SSF54862">
    <property type="entry name" value="4Fe-4S ferredoxins"/>
    <property type="match status" value="1"/>
</dbReference>
<dbReference type="InterPro" id="IPR001623">
    <property type="entry name" value="DnaJ_domain"/>
</dbReference>
<keyword evidence="3" id="KW-1133">Transmembrane helix</keyword>
<dbReference type="PROSITE" id="PS50076">
    <property type="entry name" value="DNAJ_2"/>
    <property type="match status" value="1"/>
</dbReference>
<dbReference type="AlphaFoldDB" id="A0AAV8PSU0"/>
<dbReference type="Proteomes" id="UP001222027">
    <property type="component" value="Unassembled WGS sequence"/>
</dbReference>
<dbReference type="SUPFAM" id="SSF46565">
    <property type="entry name" value="Chaperone J-domain"/>
    <property type="match status" value="1"/>
</dbReference>
<dbReference type="PRINTS" id="PR00625">
    <property type="entry name" value="JDOMAIN"/>
</dbReference>
<gene>
    <name evidence="5" type="ORF">OPV22_034522</name>
</gene>
<accession>A0AAV8PSU0</accession>
<dbReference type="Gene3D" id="1.10.287.110">
    <property type="entry name" value="DnaJ domain"/>
    <property type="match status" value="1"/>
</dbReference>
<keyword evidence="6" id="KW-1185">Reference proteome</keyword>
<dbReference type="CDD" id="cd06257">
    <property type="entry name" value="DnaJ"/>
    <property type="match status" value="1"/>
</dbReference>
<evidence type="ECO:0000313" key="5">
    <source>
        <dbReference type="EMBL" id="KAJ8461596.1"/>
    </source>
</evidence>
<comment type="caution">
    <text evidence="5">The sequence shown here is derived from an EMBL/GenBank/DDBJ whole genome shotgun (WGS) entry which is preliminary data.</text>
</comment>
<evidence type="ECO:0000313" key="6">
    <source>
        <dbReference type="Proteomes" id="UP001222027"/>
    </source>
</evidence>
<evidence type="ECO:0000256" key="3">
    <source>
        <dbReference type="SAM" id="Phobius"/>
    </source>
</evidence>
<feature type="transmembrane region" description="Helical" evidence="3">
    <location>
        <begin position="461"/>
        <end position="482"/>
    </location>
</feature>
<organism evidence="5 6">
    <name type="scientific">Ensete ventricosum</name>
    <name type="common">Abyssinian banana</name>
    <name type="synonym">Musa ensete</name>
    <dbReference type="NCBI Taxonomy" id="4639"/>
    <lineage>
        <taxon>Eukaryota</taxon>
        <taxon>Viridiplantae</taxon>
        <taxon>Streptophyta</taxon>
        <taxon>Embryophyta</taxon>
        <taxon>Tracheophyta</taxon>
        <taxon>Spermatophyta</taxon>
        <taxon>Magnoliopsida</taxon>
        <taxon>Liliopsida</taxon>
        <taxon>Zingiberales</taxon>
        <taxon>Musaceae</taxon>
        <taxon>Ensete</taxon>
    </lineage>
</organism>
<feature type="region of interest" description="Disordered" evidence="2">
    <location>
        <begin position="372"/>
        <end position="391"/>
    </location>
</feature>
<feature type="coiled-coil region" evidence="1">
    <location>
        <begin position="247"/>
        <end position="281"/>
    </location>
</feature>
<dbReference type="PANTHER" id="PTHR45295:SF1">
    <property type="entry name" value="CHAPERONE PROTEIN DNAJ C76, CHLOROPLASTIC"/>
    <property type="match status" value="1"/>
</dbReference>